<dbReference type="Gene3D" id="3.40.50.10710">
    <property type="entry name" value="Metallo-hydrolase/oxidoreductase"/>
    <property type="match status" value="1"/>
</dbReference>
<evidence type="ECO:0000256" key="12">
    <source>
        <dbReference type="PIRSR" id="PIRSR004803-3"/>
    </source>
</evidence>
<comment type="caution">
    <text evidence="14">The sequence shown here is derived from an EMBL/GenBank/DDBJ whole genome shotgun (WGS) entry which is preliminary data.</text>
</comment>
<feature type="binding site" evidence="12">
    <location>
        <position position="87"/>
    </location>
    <ligand>
        <name>Zn(2+)</name>
        <dbReference type="ChEBI" id="CHEBI:29105"/>
        <label>1</label>
        <note>catalytic</note>
    </ligand>
</feature>
<dbReference type="PIRSF" id="PIRSF004803">
    <property type="entry name" value="RnjA"/>
    <property type="match status" value="1"/>
</dbReference>
<feature type="domain" description="Metallo-beta-lactamase" evidence="13">
    <location>
        <begin position="32"/>
        <end position="226"/>
    </location>
</feature>
<comment type="cofactor">
    <cofactor evidence="12">
        <name>Ca(2+)</name>
        <dbReference type="ChEBI" id="CHEBI:29108"/>
    </cofactor>
    <text evidence="12">Binds 1 Ca(2+) cation per subunit. Seen in 1 crystal structure, it is not clear if it is physiologically important.</text>
</comment>
<feature type="binding site" evidence="12">
    <location>
        <position position="85"/>
    </location>
    <ligand>
        <name>Zn(2+)</name>
        <dbReference type="ChEBI" id="CHEBI:29105"/>
        <label>1</label>
        <note>catalytic</note>
    </ligand>
</feature>
<keyword evidence="8 9" id="KW-0694">RNA-binding</keyword>
<evidence type="ECO:0000313" key="15">
    <source>
        <dbReference type="Proteomes" id="UP001146067"/>
    </source>
</evidence>
<dbReference type="InterPro" id="IPR030854">
    <property type="entry name" value="RNase_J_bac"/>
</dbReference>
<dbReference type="GO" id="GO:0006364">
    <property type="term" value="P:rRNA processing"/>
    <property type="evidence" value="ECO:0007669"/>
    <property type="project" value="UniProtKB-UniRule"/>
</dbReference>
<comment type="subcellular location">
    <subcellularLocation>
        <location evidence="9">Cytoplasm</location>
    </subcellularLocation>
</comment>
<evidence type="ECO:0000256" key="7">
    <source>
        <dbReference type="ARBA" id="ARBA00022839"/>
    </source>
</evidence>
<feature type="active site" description="Proton donor" evidence="10">
    <location>
        <position position="206"/>
    </location>
</feature>
<dbReference type="Pfam" id="PF00753">
    <property type="entry name" value="Lactamase_B"/>
    <property type="match status" value="1"/>
</dbReference>
<evidence type="ECO:0000256" key="6">
    <source>
        <dbReference type="ARBA" id="ARBA00022833"/>
    </source>
</evidence>
<feature type="binding site" evidence="12">
    <location>
        <position position="401"/>
    </location>
    <ligand>
        <name>Zn(2+)</name>
        <dbReference type="ChEBI" id="CHEBI:29105"/>
        <label>1</label>
        <note>catalytic</note>
    </ligand>
</feature>
<reference evidence="14" key="1">
    <citation type="submission" date="2022-12" db="EMBL/GenBank/DDBJ databases">
        <title>Gycomyces niveus sp.nov.,a novel actinomycete isolated from soil in Shouguan.</title>
        <authorList>
            <person name="Yang X."/>
        </authorList>
    </citation>
    <scope>NUCLEOTIDE SEQUENCE</scope>
    <source>
        <strain evidence="14">NEAU-A15</strain>
    </source>
</reference>
<dbReference type="InterPro" id="IPR055132">
    <property type="entry name" value="RNase_J_b_CASP"/>
</dbReference>
<evidence type="ECO:0000259" key="13">
    <source>
        <dbReference type="SMART" id="SM00849"/>
    </source>
</evidence>
<gene>
    <name evidence="9" type="primary">rnj</name>
    <name evidence="14" type="ORF">O1R50_07250</name>
</gene>
<feature type="binding site" evidence="12">
    <location>
        <position position="90"/>
    </location>
    <ligand>
        <name>Zn(2+)</name>
        <dbReference type="ChEBI" id="CHEBI:29105"/>
        <label>1</label>
        <note>catalytic</note>
    </ligand>
</feature>
<feature type="binding site" evidence="12">
    <location>
        <position position="152"/>
    </location>
    <ligand>
        <name>Zn(2+)</name>
        <dbReference type="ChEBI" id="CHEBI:29105"/>
        <label>1</label>
        <note>catalytic</note>
    </ligand>
</feature>
<evidence type="ECO:0000256" key="10">
    <source>
        <dbReference type="PIRSR" id="PIRSR004803-1"/>
    </source>
</evidence>
<keyword evidence="4 9" id="KW-0255">Endonuclease</keyword>
<dbReference type="SUPFAM" id="SSF56281">
    <property type="entry name" value="Metallo-hydrolase/oxidoreductase"/>
    <property type="match status" value="1"/>
</dbReference>
<evidence type="ECO:0000256" key="3">
    <source>
        <dbReference type="ARBA" id="ARBA00022723"/>
    </source>
</evidence>
<dbReference type="NCBIfam" id="TIGR00649">
    <property type="entry name" value="MG423"/>
    <property type="match status" value="1"/>
</dbReference>
<dbReference type="Pfam" id="PF07521">
    <property type="entry name" value="RMMBL"/>
    <property type="match status" value="1"/>
</dbReference>
<feature type="active site" description="Proton acceptor" evidence="10">
    <location>
        <position position="379"/>
    </location>
</feature>
<feature type="binding site" evidence="12">
    <location>
        <position position="89"/>
    </location>
    <ligand>
        <name>Zn(2+)</name>
        <dbReference type="ChEBI" id="CHEBI:29105"/>
        <label>1</label>
        <note>catalytic</note>
    </ligand>
</feature>
<comment type="subunit">
    <text evidence="9">Homodimer, may be a subunit of the RNA degradosome.</text>
</comment>
<dbReference type="GO" id="GO:0008270">
    <property type="term" value="F:zinc ion binding"/>
    <property type="evidence" value="ECO:0007669"/>
    <property type="project" value="InterPro"/>
</dbReference>
<dbReference type="GO" id="GO:0004534">
    <property type="term" value="F:5'-3' RNA exonuclease activity"/>
    <property type="evidence" value="ECO:0007669"/>
    <property type="project" value="UniProtKB-UniRule"/>
</dbReference>
<dbReference type="GO" id="GO:0005737">
    <property type="term" value="C:cytoplasm"/>
    <property type="evidence" value="ECO:0007669"/>
    <property type="project" value="UniProtKB-SubCell"/>
</dbReference>
<evidence type="ECO:0000256" key="2">
    <source>
        <dbReference type="ARBA" id="ARBA00022722"/>
    </source>
</evidence>
<keyword evidence="1 9" id="KW-0963">Cytoplasm</keyword>
<dbReference type="Proteomes" id="UP001146067">
    <property type="component" value="Unassembled WGS sequence"/>
</dbReference>
<evidence type="ECO:0000256" key="9">
    <source>
        <dbReference type="HAMAP-Rule" id="MF_01491"/>
    </source>
</evidence>
<evidence type="ECO:0000256" key="1">
    <source>
        <dbReference type="ARBA" id="ARBA00022490"/>
    </source>
</evidence>
<keyword evidence="7 9" id="KW-0269">Exonuclease</keyword>
<comment type="cofactor">
    <cofactor evidence="12">
        <name>Zn(2+)</name>
        <dbReference type="ChEBI" id="CHEBI:29105"/>
    </cofactor>
    <text evidence="12">Binds 2 Zn(2+) ions per subunit. It is not clear if Zn(2+) or Mg(2+) is physiologically important.</text>
</comment>
<keyword evidence="15" id="KW-1185">Reference proteome</keyword>
<sequence length="563" mass="60393">MGLTRPKNLGAPGALPDGALRVIPLGGLGAIGRNMTLFEYEGRLLIVDCGVLFPDVDQPGVDLILPDFTQILDRLDDIEAIVVTHGHEDHIGAIPFLLEHKNNIPVVGSKFSVALVEAKLRERRIKPAGVVVAENETLQLGPFGCEFLAVNHSIPDALAVAIRTEAGLVLHTGDFKMDQLPLDGRITDLAGFARLGEQGVDLLLSDSTNAEIPGFVTSERQIGPVLDKLFEDVKGRIIVASFASHVHRVQQVMDAAHAHGRKVAFVGRSMVRNMAIARDLGLMHVPDGLLVSMDEAVRLRADEIVYMSTGSQGEPMSALGRMASGDHRHIAVEPEDTIILASSLVPGNETAVYGVINRLARTGATVIHKDVAKVHVSGHAPAGELLYVLNVVKPSNMIPVHGEARHLQAHARLAIESGVPADQVIVIENGDVVDLIDGRARLVGHVPNNLIYVDGLSVGDVGEPVLSERRMLGDGGFIAATVVIDSENGKVVGGPTVSAKGFSEDPKAFDGVLPLIDDAMERAAQDGITDPHQLQQILRRTVGKWVNDTYRRRPMIVPHVLEV</sequence>
<dbReference type="InterPro" id="IPR011108">
    <property type="entry name" value="RMMBL"/>
</dbReference>
<dbReference type="InterPro" id="IPR036866">
    <property type="entry name" value="RibonucZ/Hydroxyglut_hydro"/>
</dbReference>
<dbReference type="Pfam" id="PF17770">
    <property type="entry name" value="RNase_J_C"/>
    <property type="match status" value="1"/>
</dbReference>
<dbReference type="EC" id="3.1.-.-" evidence="9"/>
<keyword evidence="2 9" id="KW-0540">Nuclease</keyword>
<name>A0A9X3T308_9ACTN</name>
<dbReference type="RefSeq" id="WP_270109242.1">
    <property type="nucleotide sequence ID" value="NZ_JAPZVP010000004.1"/>
</dbReference>
<dbReference type="HAMAP" id="MF_01491">
    <property type="entry name" value="RNase_J_bact"/>
    <property type="match status" value="1"/>
</dbReference>
<dbReference type="EMBL" id="JAPZVP010000004">
    <property type="protein sequence ID" value="MDA1359410.1"/>
    <property type="molecule type" value="Genomic_DNA"/>
</dbReference>
<keyword evidence="12" id="KW-0106">Calcium</keyword>
<dbReference type="CDD" id="cd07714">
    <property type="entry name" value="RNaseJ_MBL-fold"/>
    <property type="match status" value="1"/>
</dbReference>
<evidence type="ECO:0000256" key="5">
    <source>
        <dbReference type="ARBA" id="ARBA00022801"/>
    </source>
</evidence>
<proteinExistence type="inferred from homology"/>
<accession>A0A9X3T308</accession>
<comment type="similarity">
    <text evidence="9">Belongs to the metallo-beta-lactamase superfamily. RNA-metabolizing metallo-beta-lactamase-like family. Bacterial RNase J subfamily.</text>
</comment>
<feature type="binding site" evidence="9 11">
    <location>
        <begin position="375"/>
        <end position="379"/>
    </location>
    <ligand>
        <name>substrate</name>
    </ligand>
</feature>
<feature type="binding site" evidence="12">
    <location>
        <position position="62"/>
    </location>
    <ligand>
        <name>Ca(2+)</name>
        <dbReference type="ChEBI" id="CHEBI:29108"/>
    </ligand>
</feature>
<dbReference type="InterPro" id="IPR001279">
    <property type="entry name" value="Metallo-B-lactamas"/>
</dbReference>
<evidence type="ECO:0000256" key="8">
    <source>
        <dbReference type="ARBA" id="ARBA00022884"/>
    </source>
</evidence>
<evidence type="ECO:0000256" key="11">
    <source>
        <dbReference type="PIRSR" id="PIRSR004803-2"/>
    </source>
</evidence>
<keyword evidence="5 9" id="KW-0378">Hydrolase</keyword>
<dbReference type="Gene3D" id="3.60.15.10">
    <property type="entry name" value="Ribonuclease Z/Hydroxyacylglutathione hydrolase-like"/>
    <property type="match status" value="1"/>
</dbReference>
<comment type="function">
    <text evidence="9">An RNase that has 5'-3' exonuclease and possibly endonuclease activity. Involved in maturation of rRNA and in some organisms also mRNA maturation and/or decay.</text>
</comment>
<evidence type="ECO:0000256" key="4">
    <source>
        <dbReference type="ARBA" id="ARBA00022759"/>
    </source>
</evidence>
<dbReference type="GO" id="GO:0004521">
    <property type="term" value="F:RNA endonuclease activity"/>
    <property type="evidence" value="ECO:0007669"/>
    <property type="project" value="UniProtKB-UniRule"/>
</dbReference>
<organism evidence="14 15">
    <name type="scientific">Glycomyces luteolus</name>
    <dbReference type="NCBI Taxonomy" id="2670330"/>
    <lineage>
        <taxon>Bacteria</taxon>
        <taxon>Bacillati</taxon>
        <taxon>Actinomycetota</taxon>
        <taxon>Actinomycetes</taxon>
        <taxon>Glycomycetales</taxon>
        <taxon>Glycomycetaceae</taxon>
        <taxon>Glycomyces</taxon>
    </lineage>
</organism>
<dbReference type="PANTHER" id="PTHR43694">
    <property type="entry name" value="RIBONUCLEASE J"/>
    <property type="match status" value="1"/>
</dbReference>
<dbReference type="Pfam" id="PF22505">
    <property type="entry name" value="RNase_J_b_CASP"/>
    <property type="match status" value="1"/>
</dbReference>
<dbReference type="InterPro" id="IPR041636">
    <property type="entry name" value="RNase_J_C"/>
</dbReference>
<dbReference type="Gene3D" id="3.10.20.580">
    <property type="match status" value="1"/>
</dbReference>
<dbReference type="InterPro" id="IPR042173">
    <property type="entry name" value="RNase_J_2"/>
</dbReference>
<protein>
    <recommendedName>
        <fullName evidence="9">Ribonuclease J</fullName>
        <shortName evidence="9">RNase J</shortName>
        <ecNumber evidence="9">3.1.-.-</ecNumber>
    </recommendedName>
</protein>
<keyword evidence="9" id="KW-0698">rRNA processing</keyword>
<feature type="binding site" evidence="12">
    <location>
        <position position="174"/>
    </location>
    <ligand>
        <name>Zn(2+)</name>
        <dbReference type="ChEBI" id="CHEBI:29105"/>
        <label>1</label>
        <note>catalytic</note>
    </ligand>
</feature>
<feature type="binding site" evidence="11">
    <location>
        <begin position="243"/>
        <end position="245"/>
    </location>
    <ligand>
        <name>substrate</name>
    </ligand>
</feature>
<keyword evidence="6 12" id="KW-0862">Zinc</keyword>
<dbReference type="SMART" id="SM00849">
    <property type="entry name" value="Lactamase_B"/>
    <property type="match status" value="1"/>
</dbReference>
<dbReference type="InterPro" id="IPR004613">
    <property type="entry name" value="RNase_J"/>
</dbReference>
<keyword evidence="3 12" id="KW-0479">Metal-binding</keyword>
<dbReference type="GO" id="GO:0003723">
    <property type="term" value="F:RNA binding"/>
    <property type="evidence" value="ECO:0007669"/>
    <property type="project" value="UniProtKB-UniRule"/>
</dbReference>
<feature type="binding site" evidence="12">
    <location>
        <position position="60"/>
    </location>
    <ligand>
        <name>Ca(2+)</name>
        <dbReference type="ChEBI" id="CHEBI:29108"/>
    </ligand>
</feature>
<dbReference type="AlphaFoldDB" id="A0A9X3T308"/>
<feature type="binding site" evidence="12">
    <location>
        <position position="454"/>
    </location>
    <ligand>
        <name>Ca(2+)</name>
        <dbReference type="ChEBI" id="CHEBI:29108"/>
    </ligand>
</feature>
<evidence type="ECO:0000313" key="14">
    <source>
        <dbReference type="EMBL" id="MDA1359410.1"/>
    </source>
</evidence>
<dbReference type="PANTHER" id="PTHR43694:SF1">
    <property type="entry name" value="RIBONUCLEASE J"/>
    <property type="match status" value="1"/>
</dbReference>